<organism evidence="2 3">
    <name type="scientific">Spirosoma aureum</name>
    <dbReference type="NCBI Taxonomy" id="2692134"/>
    <lineage>
        <taxon>Bacteria</taxon>
        <taxon>Pseudomonadati</taxon>
        <taxon>Bacteroidota</taxon>
        <taxon>Cytophagia</taxon>
        <taxon>Cytophagales</taxon>
        <taxon>Cytophagaceae</taxon>
        <taxon>Spirosoma</taxon>
    </lineage>
</organism>
<accession>A0A6G9AJC1</accession>
<feature type="signal peptide" evidence="1">
    <location>
        <begin position="1"/>
        <end position="27"/>
    </location>
</feature>
<dbReference type="AlphaFoldDB" id="A0A6G9AJC1"/>
<gene>
    <name evidence="2" type="ORF">G8759_07905</name>
</gene>
<keyword evidence="1" id="KW-0732">Signal</keyword>
<dbReference type="EMBL" id="CP050063">
    <property type="protein sequence ID" value="QIP12550.1"/>
    <property type="molecule type" value="Genomic_DNA"/>
</dbReference>
<dbReference type="Proteomes" id="UP000501802">
    <property type="component" value="Chromosome"/>
</dbReference>
<sequence length="305" mass="33391">MSVFIRKNPLFLLFCFVALVTARPALAQREVLYSQYLVNPLSINPAYAGSRESFHLSAFLRRKWITARNAPITQSVSGDGSIDNGRIGLGFQALNDRMGVLAATGVYGSVAYRFNLPALAKLSIGVQGGVNVLPVYDFTSASSLNRAVGSFGVGIYYQAEHFFGGISMPEIVSKGVNLAGQTIYPAVRPIMVNVGTKISIDEGTVLIPSVLVSKIDDRPLGIDINARIWFGEEFGLGASYRSNSPGVIQTNYLQALAEYQLTKSIRIGYIFNSKTPESPLSNQYYEKSVHEIMFRFSPGLLKFSY</sequence>
<protein>
    <submittedName>
        <fullName evidence="2">PorP/SprF family type IX secretion system membrane protein</fullName>
    </submittedName>
</protein>
<keyword evidence="3" id="KW-1185">Reference proteome</keyword>
<dbReference type="InterPro" id="IPR019861">
    <property type="entry name" value="PorP/SprF_Bacteroidetes"/>
</dbReference>
<proteinExistence type="predicted"/>
<name>A0A6G9AJC1_9BACT</name>
<evidence type="ECO:0000313" key="3">
    <source>
        <dbReference type="Proteomes" id="UP000501802"/>
    </source>
</evidence>
<evidence type="ECO:0000313" key="2">
    <source>
        <dbReference type="EMBL" id="QIP12550.1"/>
    </source>
</evidence>
<dbReference type="NCBIfam" id="TIGR03519">
    <property type="entry name" value="T9SS_PorP_fam"/>
    <property type="match status" value="1"/>
</dbReference>
<dbReference type="Pfam" id="PF11751">
    <property type="entry name" value="PorP_SprF"/>
    <property type="match status" value="1"/>
</dbReference>
<evidence type="ECO:0000256" key="1">
    <source>
        <dbReference type="SAM" id="SignalP"/>
    </source>
</evidence>
<reference evidence="2 3" key="1">
    <citation type="submission" date="2020-03" db="EMBL/GenBank/DDBJ databases">
        <authorList>
            <person name="Kim M.K."/>
        </authorList>
    </citation>
    <scope>NUCLEOTIDE SEQUENCE [LARGE SCALE GENOMIC DNA]</scope>
    <source>
        <strain evidence="2 3">BT328</strain>
    </source>
</reference>
<dbReference type="KEGG" id="spib:G8759_07905"/>
<feature type="chain" id="PRO_5026328733" evidence="1">
    <location>
        <begin position="28"/>
        <end position="305"/>
    </location>
</feature>
<dbReference type="RefSeq" id="WP_167206762.1">
    <property type="nucleotide sequence ID" value="NZ_CP050063.1"/>
</dbReference>